<gene>
    <name evidence="5" type="ORF">ACFPUY_17980</name>
</gene>
<dbReference type="InterPro" id="IPR007137">
    <property type="entry name" value="DUF348"/>
</dbReference>
<dbReference type="SUPFAM" id="SSF53955">
    <property type="entry name" value="Lysozyme-like"/>
    <property type="match status" value="1"/>
</dbReference>
<feature type="domain" description="DUF348" evidence="3">
    <location>
        <begin position="157"/>
        <end position="196"/>
    </location>
</feature>
<evidence type="ECO:0000259" key="4">
    <source>
        <dbReference type="Pfam" id="PF06737"/>
    </source>
</evidence>
<dbReference type="InterPro" id="IPR023346">
    <property type="entry name" value="Lysozyme-like_dom_sf"/>
</dbReference>
<comment type="similarity">
    <text evidence="1">Belongs to the transglycosylase family. Rpf subfamily.</text>
</comment>
<proteinExistence type="inferred from homology"/>
<comment type="caution">
    <text evidence="5">The sequence shown here is derived from an EMBL/GenBank/DDBJ whole genome shotgun (WGS) entry which is preliminary data.</text>
</comment>
<organism evidence="5 6">
    <name type="scientific">Nonomuraea harbinensis</name>
    <dbReference type="NCBI Taxonomy" id="1286938"/>
    <lineage>
        <taxon>Bacteria</taxon>
        <taxon>Bacillati</taxon>
        <taxon>Actinomycetota</taxon>
        <taxon>Actinomycetes</taxon>
        <taxon>Streptosporangiales</taxon>
        <taxon>Streptosporangiaceae</taxon>
        <taxon>Nonomuraea</taxon>
    </lineage>
</organism>
<dbReference type="RefSeq" id="WP_148029084.1">
    <property type="nucleotide sequence ID" value="NZ_JAHKRN010000047.1"/>
</dbReference>
<evidence type="ECO:0000313" key="6">
    <source>
        <dbReference type="Proteomes" id="UP001596096"/>
    </source>
</evidence>
<keyword evidence="6" id="KW-1185">Reference proteome</keyword>
<evidence type="ECO:0000256" key="1">
    <source>
        <dbReference type="ARBA" id="ARBA00010830"/>
    </source>
</evidence>
<protein>
    <submittedName>
        <fullName evidence="5">Ubiquitin-like domain-containing protein</fullName>
    </submittedName>
</protein>
<dbReference type="Proteomes" id="UP001596096">
    <property type="component" value="Unassembled WGS sequence"/>
</dbReference>
<reference evidence="6" key="1">
    <citation type="journal article" date="2019" name="Int. J. Syst. Evol. Microbiol.">
        <title>The Global Catalogue of Microorganisms (GCM) 10K type strain sequencing project: providing services to taxonomists for standard genome sequencing and annotation.</title>
        <authorList>
            <consortium name="The Broad Institute Genomics Platform"/>
            <consortium name="The Broad Institute Genome Sequencing Center for Infectious Disease"/>
            <person name="Wu L."/>
            <person name="Ma J."/>
        </authorList>
    </citation>
    <scope>NUCLEOTIDE SEQUENCE [LARGE SCALE GENOMIC DNA]</scope>
    <source>
        <strain evidence="6">CGMCC 4.7106</strain>
    </source>
</reference>
<feature type="domain" description="DUF348" evidence="3">
    <location>
        <begin position="43"/>
        <end position="81"/>
    </location>
</feature>
<evidence type="ECO:0000256" key="2">
    <source>
        <dbReference type="ARBA" id="ARBA00022801"/>
    </source>
</evidence>
<dbReference type="InterPro" id="IPR010618">
    <property type="entry name" value="RPF"/>
</dbReference>
<dbReference type="Gene3D" id="1.10.530.10">
    <property type="match status" value="1"/>
</dbReference>
<dbReference type="Pfam" id="PF03990">
    <property type="entry name" value="DUF348"/>
    <property type="match status" value="3"/>
</dbReference>
<dbReference type="Pfam" id="PF06737">
    <property type="entry name" value="Transglycosylas"/>
    <property type="match status" value="1"/>
</dbReference>
<dbReference type="CDD" id="cd13925">
    <property type="entry name" value="RPF"/>
    <property type="match status" value="1"/>
</dbReference>
<feature type="domain" description="Resuscitation-promoting factor core lysozyme-like" evidence="4">
    <location>
        <begin position="223"/>
        <end position="296"/>
    </location>
</feature>
<sequence length="302" mass="33229">MRGKRRAPRPRIPWRSPWTPLACLAGLLATGAIAVLGGMAKDVVLIVDGRRQEVRSFADSVHELLADHDVPFGDGDLVRPGARAPLADGVRVEVRHARPITLTVDGRTSRRLVTATTVRDALAELDMAALRGRMSAPRYEPVPLSGMALIIYTRRTVHIVANGTRRDVTTTGRTVRQVLKRAGISYEPGSLIRPPLRAFPGEGSVITVLPPRTEPVGDEVMRLDWDALAMCESGGDPTAYNPSGPYYGLYQFSLPMWQLVGGTGMPHAWPPEEQTYRAQLLYQRVAGRWQEQWPNCGAHLFG</sequence>
<name>A0ABW1BW18_9ACTN</name>
<evidence type="ECO:0000313" key="5">
    <source>
        <dbReference type="EMBL" id="MFC5816989.1"/>
    </source>
</evidence>
<evidence type="ECO:0000259" key="3">
    <source>
        <dbReference type="Pfam" id="PF03990"/>
    </source>
</evidence>
<feature type="domain" description="DUF348" evidence="3">
    <location>
        <begin position="100"/>
        <end position="126"/>
    </location>
</feature>
<accession>A0ABW1BW18</accession>
<keyword evidence="2" id="KW-0378">Hydrolase</keyword>
<dbReference type="EMBL" id="JBHSNW010000008">
    <property type="protein sequence ID" value="MFC5816989.1"/>
    <property type="molecule type" value="Genomic_DNA"/>
</dbReference>